<dbReference type="InterPro" id="IPR050985">
    <property type="entry name" value="Alpha-glycosidase_related"/>
</dbReference>
<evidence type="ECO:0000256" key="2">
    <source>
        <dbReference type="ARBA" id="ARBA00001911"/>
    </source>
</evidence>
<dbReference type="AlphaFoldDB" id="A0A072P917"/>
<dbReference type="GO" id="GO:0016052">
    <property type="term" value="P:carbohydrate catabolic process"/>
    <property type="evidence" value="ECO:0007669"/>
    <property type="project" value="InterPro"/>
</dbReference>
<dbReference type="Gene3D" id="3.20.20.70">
    <property type="entry name" value="Aldolase class I"/>
    <property type="match status" value="1"/>
</dbReference>
<dbReference type="InterPro" id="IPR031705">
    <property type="entry name" value="Glyco_hydro_36_C"/>
</dbReference>
<dbReference type="STRING" id="1182545.A0A072P917"/>
<evidence type="ECO:0000256" key="7">
    <source>
        <dbReference type="ARBA" id="ARBA00023295"/>
    </source>
</evidence>
<feature type="domain" description="Glycosyl hydrolase family 36 N-terminal" evidence="12">
    <location>
        <begin position="72"/>
        <end position="315"/>
    </location>
</feature>
<dbReference type="OrthoDB" id="5795902at2759"/>
<evidence type="ECO:0000259" key="12">
    <source>
        <dbReference type="Pfam" id="PF16875"/>
    </source>
</evidence>
<evidence type="ECO:0000313" key="14">
    <source>
        <dbReference type="Proteomes" id="UP000027920"/>
    </source>
</evidence>
<reference evidence="13 14" key="1">
    <citation type="submission" date="2013-03" db="EMBL/GenBank/DDBJ databases">
        <title>The Genome Sequence of Exophiala aquamarina CBS 119918.</title>
        <authorList>
            <consortium name="The Broad Institute Genomics Platform"/>
            <person name="Cuomo C."/>
            <person name="de Hoog S."/>
            <person name="Gorbushina A."/>
            <person name="Walker B."/>
            <person name="Young S.K."/>
            <person name="Zeng Q."/>
            <person name="Gargeya S."/>
            <person name="Fitzgerald M."/>
            <person name="Haas B."/>
            <person name="Abouelleil A."/>
            <person name="Allen A.W."/>
            <person name="Alvarado L."/>
            <person name="Arachchi H.M."/>
            <person name="Berlin A.M."/>
            <person name="Chapman S.B."/>
            <person name="Gainer-Dewar J."/>
            <person name="Goldberg J."/>
            <person name="Griggs A."/>
            <person name="Gujja S."/>
            <person name="Hansen M."/>
            <person name="Howarth C."/>
            <person name="Imamovic A."/>
            <person name="Ireland A."/>
            <person name="Larimer J."/>
            <person name="McCowan C."/>
            <person name="Murphy C."/>
            <person name="Pearson M."/>
            <person name="Poon T.W."/>
            <person name="Priest M."/>
            <person name="Roberts A."/>
            <person name="Saif S."/>
            <person name="Shea T."/>
            <person name="Sisk P."/>
            <person name="Sykes S."/>
            <person name="Wortman J."/>
            <person name="Nusbaum C."/>
            <person name="Birren B."/>
        </authorList>
    </citation>
    <scope>NUCLEOTIDE SEQUENCE [LARGE SCALE GENOMIC DNA]</scope>
    <source>
        <strain evidence="13 14">CBS 119918</strain>
    </source>
</reference>
<dbReference type="PRINTS" id="PR00743">
    <property type="entry name" value="GLHYDRLASE36"/>
</dbReference>
<dbReference type="InterPro" id="IPR002252">
    <property type="entry name" value="Glyco_hydro_36"/>
</dbReference>
<comment type="subunit">
    <text evidence="4">Homotetramer.</text>
</comment>
<dbReference type="PANTHER" id="PTHR43053">
    <property type="entry name" value="GLYCOSIDASE FAMILY 31"/>
    <property type="match status" value="1"/>
</dbReference>
<dbReference type="Gene3D" id="2.60.40.1180">
    <property type="entry name" value="Golgi alpha-mannosidase II"/>
    <property type="match status" value="1"/>
</dbReference>
<dbReference type="InterPro" id="IPR013780">
    <property type="entry name" value="Glyco_hydro_b"/>
</dbReference>
<evidence type="ECO:0000256" key="6">
    <source>
        <dbReference type="ARBA" id="ARBA00022801"/>
    </source>
</evidence>
<comment type="catalytic activity">
    <reaction evidence="1 8">
        <text>Hydrolysis of terminal, non-reducing alpha-D-galactose residues in alpha-D-galactosides, including galactose oligosaccharides, galactomannans and galactolipids.</text>
        <dbReference type="EC" id="3.2.1.22"/>
    </reaction>
</comment>
<keyword evidence="7 8" id="KW-0326">Glycosidase</keyword>
<dbReference type="Pfam" id="PF16874">
    <property type="entry name" value="Glyco_hydro_36C"/>
    <property type="match status" value="1"/>
</dbReference>
<dbReference type="InterPro" id="IPR038417">
    <property type="entry name" value="Alpga-gal_N_sf"/>
</dbReference>
<dbReference type="EC" id="3.2.1.22" evidence="5 8"/>
<gene>
    <name evidence="13" type="ORF">A1O9_07808</name>
</gene>
<dbReference type="CDD" id="cd14791">
    <property type="entry name" value="GH36"/>
    <property type="match status" value="1"/>
</dbReference>
<dbReference type="RefSeq" id="XP_013258817.1">
    <property type="nucleotide sequence ID" value="XM_013403363.1"/>
</dbReference>
<dbReference type="GO" id="GO:0004557">
    <property type="term" value="F:alpha-galactosidase activity"/>
    <property type="evidence" value="ECO:0007669"/>
    <property type="project" value="UniProtKB-UniRule"/>
</dbReference>
<comment type="cofactor">
    <cofactor evidence="2">
        <name>NAD(+)</name>
        <dbReference type="ChEBI" id="CHEBI:57540"/>
    </cofactor>
</comment>
<keyword evidence="6 8" id="KW-0378">Hydrolase</keyword>
<name>A0A072P917_9EURO</name>
<feature type="active site" description="Proton donor" evidence="9">
    <location>
        <position position="580"/>
    </location>
</feature>
<comment type="caution">
    <text evidence="13">The sequence shown here is derived from an EMBL/GenBank/DDBJ whole genome shotgun (WGS) entry which is preliminary data.</text>
</comment>
<evidence type="ECO:0000256" key="1">
    <source>
        <dbReference type="ARBA" id="ARBA00001255"/>
    </source>
</evidence>
<evidence type="ECO:0000313" key="13">
    <source>
        <dbReference type="EMBL" id="KEF56227.1"/>
    </source>
</evidence>
<dbReference type="Pfam" id="PF16875">
    <property type="entry name" value="Glyco_hydro_36N"/>
    <property type="match status" value="1"/>
</dbReference>
<evidence type="ECO:0000256" key="5">
    <source>
        <dbReference type="ARBA" id="ARBA00012755"/>
    </source>
</evidence>
<proteinExistence type="inferred from homology"/>
<dbReference type="SUPFAM" id="SSF51445">
    <property type="entry name" value="(Trans)glycosidases"/>
    <property type="match status" value="1"/>
</dbReference>
<dbReference type="FunFam" id="3.20.20.70:FF:000118">
    <property type="entry name" value="Alpha-galactosidase"/>
    <property type="match status" value="1"/>
</dbReference>
<sequence length="759" mass="84189">MTSQTAMGSMAVSSPLGTSQPRVKCELVRPLTERACENSTNGLIAIVADGNSFALNGKNMSYRFHVDEKTGDLMSDHFGGLVTEDPAIPGTTPPNGWSTTSHLRREFPELGKGDFRNPAIFIKHHEGFTVSHFKYQSYEVIDGKPEFAGLPATFGHADEVKSLIIHMYDPHSHVAADLIYSIFVDHDAIVRRVVLTNKSNNPVTIDKMASMSIDLPYADYDMIGLRGEWSRERSQFRRKVDYGMQSFGSNTGYSSHFYNPFLGITSQTTTESHGDAWGFSLVYSGSFLAEVEKSPHGLVRASIGMNKYQLSWPLQPGETLASPECVAVYSCSGMGGMSRNFHQLYRHSLIKSKFVNETRPSLLNSWEGLYFDFDEKKIEKLSVTAAGLGVKLFVLDDGWFGVKHPRINDKAGLGDWTANPAKFPSGLKSVVDKITQLPVAGSHDKLQFGIWIEPEMVSRNSELYAKHPDWVMSAGPHDRSETRNQLVLNMGLPEVQVSIIATISTLLEGSNVSYVKWDHNRAIHESSAPHNYHRYILGMYKVFDALTTRFPNILWEGCAAGGGRFDPGVLQYFPQIWASDNMDGVDRINIHFGTSVVYPLSSISAHVGAAPSHTTKRTQSLEFRAHVAMMGGSFGFELDPDQLAEDERAKIPSLIALAERINPIVITGDLWRLRLPEGSNHPAAMVVSPDGSRAVLFAFQMLSTTMHEIPVLKLQGLDAAEWYRLDGETVYSGATLMNGGIQFPFQGDYDSRIVFLERL</sequence>
<evidence type="ECO:0000259" key="11">
    <source>
        <dbReference type="Pfam" id="PF16874"/>
    </source>
</evidence>
<comment type="similarity">
    <text evidence="3">Belongs to the glycosyl hydrolase 36 family.</text>
</comment>
<dbReference type="GeneID" id="25282721"/>
<dbReference type="InterPro" id="IPR031704">
    <property type="entry name" value="Glyco_hydro_36_N"/>
</dbReference>
<feature type="binding site" evidence="10">
    <location>
        <position position="229"/>
    </location>
    <ligand>
        <name>substrate</name>
    </ligand>
</feature>
<evidence type="ECO:0000256" key="9">
    <source>
        <dbReference type="PIRSR" id="PIRSR005536-1"/>
    </source>
</evidence>
<dbReference type="EMBL" id="AMGV01000006">
    <property type="protein sequence ID" value="KEF56227.1"/>
    <property type="molecule type" value="Genomic_DNA"/>
</dbReference>
<dbReference type="VEuPathDB" id="FungiDB:A1O9_07808"/>
<evidence type="ECO:0000256" key="3">
    <source>
        <dbReference type="ARBA" id="ARBA00006202"/>
    </source>
</evidence>
<dbReference type="InterPro" id="IPR013785">
    <property type="entry name" value="Aldolase_TIM"/>
</dbReference>
<dbReference type="HOGENOM" id="CLU_009640_2_0_1"/>
<keyword evidence="14" id="KW-1185">Reference proteome</keyword>
<organism evidence="13 14">
    <name type="scientific">Exophiala aquamarina CBS 119918</name>
    <dbReference type="NCBI Taxonomy" id="1182545"/>
    <lineage>
        <taxon>Eukaryota</taxon>
        <taxon>Fungi</taxon>
        <taxon>Dikarya</taxon>
        <taxon>Ascomycota</taxon>
        <taxon>Pezizomycotina</taxon>
        <taxon>Eurotiomycetes</taxon>
        <taxon>Chaetothyriomycetidae</taxon>
        <taxon>Chaetothyriales</taxon>
        <taxon>Herpotrichiellaceae</taxon>
        <taxon>Exophiala</taxon>
    </lineage>
</organism>
<dbReference type="Proteomes" id="UP000027920">
    <property type="component" value="Unassembled WGS sequence"/>
</dbReference>
<dbReference type="PANTHER" id="PTHR43053:SF3">
    <property type="entry name" value="ALPHA-GALACTOSIDASE C-RELATED"/>
    <property type="match status" value="1"/>
</dbReference>
<feature type="domain" description="Glycosyl hydrolase family 36 C-terminal" evidence="11">
    <location>
        <begin position="682"/>
        <end position="756"/>
    </location>
</feature>
<evidence type="ECO:0000256" key="4">
    <source>
        <dbReference type="ARBA" id="ARBA00011881"/>
    </source>
</evidence>
<comment type="function">
    <text evidence="8">Hydrolyzes a variety of simple alpha-D-galactoside as well as more complex molecules such as oligosaccharides and polysaccharides.</text>
</comment>
<accession>A0A072P917</accession>
<dbReference type="Gene3D" id="2.70.98.60">
    <property type="entry name" value="alpha-galactosidase from lactobacil brevis"/>
    <property type="match status" value="1"/>
</dbReference>
<feature type="binding site" evidence="10">
    <location>
        <begin position="396"/>
        <end position="397"/>
    </location>
    <ligand>
        <name>substrate</name>
    </ligand>
</feature>
<dbReference type="Pfam" id="PF02065">
    <property type="entry name" value="Melibiase"/>
    <property type="match status" value="1"/>
</dbReference>
<dbReference type="InterPro" id="IPR017853">
    <property type="entry name" value="GH"/>
</dbReference>
<feature type="active site" description="Nucleophile" evidence="9">
    <location>
        <position position="518"/>
    </location>
</feature>
<evidence type="ECO:0000256" key="10">
    <source>
        <dbReference type="PIRSR" id="PIRSR005536-2"/>
    </source>
</evidence>
<feature type="binding site" evidence="10">
    <location>
        <position position="580"/>
    </location>
    <ligand>
        <name>substrate</name>
    </ligand>
</feature>
<dbReference type="PIRSF" id="PIRSF005536">
    <property type="entry name" value="Agal"/>
    <property type="match status" value="1"/>
</dbReference>
<protein>
    <recommendedName>
        <fullName evidence="5 8">Alpha-galactosidase</fullName>
        <ecNumber evidence="5 8">3.2.1.22</ecNumber>
    </recommendedName>
</protein>
<feature type="binding site" evidence="10">
    <location>
        <begin position="516"/>
        <end position="520"/>
    </location>
    <ligand>
        <name>substrate</name>
    </ligand>
</feature>
<evidence type="ECO:0000256" key="8">
    <source>
        <dbReference type="PIRNR" id="PIRNR005536"/>
    </source>
</evidence>
<feature type="binding site" evidence="10">
    <location>
        <position position="558"/>
    </location>
    <ligand>
        <name>substrate</name>
    </ligand>
</feature>
<feature type="binding site" evidence="10">
    <location>
        <position position="483"/>
    </location>
    <ligand>
        <name>substrate</name>
    </ligand>
</feature>